<evidence type="ECO:0000259" key="13">
    <source>
        <dbReference type="Pfam" id="PF03801"/>
    </source>
</evidence>
<keyword evidence="15" id="KW-1185">Reference proteome</keyword>
<dbReference type="InterPro" id="IPR055260">
    <property type="entry name" value="Ndc80_CH"/>
</dbReference>
<dbReference type="OrthoDB" id="7459479at2759"/>
<feature type="coiled-coil region" evidence="11">
    <location>
        <begin position="368"/>
        <end position="478"/>
    </location>
</feature>
<name>A0A1W0XC98_HYPEX</name>
<dbReference type="GO" id="GO:0051315">
    <property type="term" value="P:attachment of mitotic spindle microtubules to kinetochore"/>
    <property type="evidence" value="ECO:0007669"/>
    <property type="project" value="UniProtKB-UniRule"/>
</dbReference>
<evidence type="ECO:0000256" key="2">
    <source>
        <dbReference type="ARBA" id="ARBA00022454"/>
    </source>
</evidence>
<comment type="function">
    <text evidence="10">Acts as a component of the essential kinetochore-associated NDC80 complex, which is required for chromosome segregation and spindle checkpoint activity.</text>
</comment>
<evidence type="ECO:0000256" key="9">
    <source>
        <dbReference type="ARBA" id="ARBA00023328"/>
    </source>
</evidence>
<dbReference type="Pfam" id="PF03801">
    <property type="entry name" value="Ndc80_HEC"/>
    <property type="match status" value="1"/>
</dbReference>
<reference evidence="15" key="1">
    <citation type="submission" date="2017-01" db="EMBL/GenBank/DDBJ databases">
        <title>Comparative genomics of anhydrobiosis in the tardigrade Hypsibius dujardini.</title>
        <authorList>
            <person name="Yoshida Y."/>
            <person name="Koutsovoulos G."/>
            <person name="Laetsch D."/>
            <person name="Stevens L."/>
            <person name="Kumar S."/>
            <person name="Horikawa D."/>
            <person name="Ishino K."/>
            <person name="Komine S."/>
            <person name="Tomita M."/>
            <person name="Blaxter M."/>
            <person name="Arakawa K."/>
        </authorList>
    </citation>
    <scope>NUCLEOTIDE SEQUENCE [LARGE SCALE GENOMIC DNA]</scope>
    <source>
        <strain evidence="15">Z151</strain>
    </source>
</reference>
<accession>A0A1W0XC98</accession>
<feature type="compositionally biased region" description="Polar residues" evidence="12">
    <location>
        <begin position="1"/>
        <end position="22"/>
    </location>
</feature>
<keyword evidence="7 10" id="KW-0539">Nucleus</keyword>
<gene>
    <name evidence="14" type="ORF">BV898_00808</name>
</gene>
<evidence type="ECO:0000313" key="15">
    <source>
        <dbReference type="Proteomes" id="UP000192578"/>
    </source>
</evidence>
<keyword evidence="4 10" id="KW-0498">Mitosis</keyword>
<sequence>MSQRHNQFGSNQQQQHSSQDGRPSSIMYDRNSMFRASSIQSLNTQGYRPPNNPLHGSVQDVSMVMQAHFHRDFHRSTLLTSSTPLGAKFAAVNGTLLDCGNGAVGRPTMSTDGSGASHAQWQQNSLPDRTSSMFPQPAPLKGDPRPLATKEFQDSFRKALFEFLSANGFQSKQKKPLTEADLSPISIGTLSSVFEFLMAKLIGDFTYREGQKMETILPFYAEQLGYPYANQITTNALKAPNVGKTVTVIAGFLDWLREEVQLWLIMTSRDADNGGLTSMFCRVPQEEIGGDDVYNTFREARLSFIVQAHRAIYHSEDYEADINHFLEEFQMKMDFYGGDLGEELTNVKLSVQRRGDELRERMERFKGMDAFTEELVAKEAVIAQKKREIDELKAATRKAEEETLASQRAEQEIARENTALRQKIDQTKSKVAKQRLSKAQYEDKLKLEVDLRQAINQAEHEIVELKDKTKQLADAKKKIIASVRDLVAGMRTELIEMALPTLLGDVPYYDETMNFTEYVQFLSNKIDEVITHVRAGCGSIKKDIDACQAQTAESNKRLYALVDEEKTLNALEKDWCEKLADLAKRGNVVSNVMAALEGKKRHLLQQLETGHAELEAVRVNAAELNKTVHRKKKTVKKIQAYISDCKVRDQNYCDEVRKRQEVRRGKWGGVIAGAEEKLRLQKEVESSLINGMADASRHGKHEDANEAA</sequence>
<evidence type="ECO:0000256" key="11">
    <source>
        <dbReference type="SAM" id="Coils"/>
    </source>
</evidence>
<comment type="subunit">
    <text evidence="10">Component of the NDC80 complex.</text>
</comment>
<dbReference type="PANTHER" id="PTHR10643:SF2">
    <property type="entry name" value="KINETOCHORE PROTEIN NDC80 HOMOLOG"/>
    <property type="match status" value="1"/>
</dbReference>
<keyword evidence="3 10" id="KW-0132">Cell division</keyword>
<dbReference type="AlphaFoldDB" id="A0A1W0XC98"/>
<dbReference type="PANTHER" id="PTHR10643">
    <property type="entry name" value="KINETOCHORE PROTEIN NDC80"/>
    <property type="match status" value="1"/>
</dbReference>
<keyword evidence="6 11" id="KW-0175">Coiled coil</keyword>
<evidence type="ECO:0000256" key="6">
    <source>
        <dbReference type="ARBA" id="ARBA00023054"/>
    </source>
</evidence>
<evidence type="ECO:0000256" key="5">
    <source>
        <dbReference type="ARBA" id="ARBA00022838"/>
    </source>
</evidence>
<keyword evidence="8 10" id="KW-0131">Cell cycle</keyword>
<feature type="region of interest" description="Disordered" evidence="12">
    <location>
        <begin position="1"/>
        <end position="27"/>
    </location>
</feature>
<evidence type="ECO:0000313" key="14">
    <source>
        <dbReference type="EMBL" id="OQV25116.1"/>
    </source>
</evidence>
<evidence type="ECO:0000256" key="1">
    <source>
        <dbReference type="ARBA" id="ARBA00007050"/>
    </source>
</evidence>
<proteinExistence type="inferred from homology"/>
<organism evidence="14 15">
    <name type="scientific">Hypsibius exemplaris</name>
    <name type="common">Freshwater tardigrade</name>
    <dbReference type="NCBI Taxonomy" id="2072580"/>
    <lineage>
        <taxon>Eukaryota</taxon>
        <taxon>Metazoa</taxon>
        <taxon>Ecdysozoa</taxon>
        <taxon>Tardigrada</taxon>
        <taxon>Eutardigrada</taxon>
        <taxon>Parachela</taxon>
        <taxon>Hypsibioidea</taxon>
        <taxon>Hypsibiidae</taxon>
        <taxon>Hypsibius</taxon>
    </lineage>
</organism>
<dbReference type="InterPro" id="IPR038273">
    <property type="entry name" value="Ndc80_sf"/>
</dbReference>
<dbReference type="Proteomes" id="UP000192578">
    <property type="component" value="Unassembled WGS sequence"/>
</dbReference>
<evidence type="ECO:0000256" key="8">
    <source>
        <dbReference type="ARBA" id="ARBA00023306"/>
    </source>
</evidence>
<keyword evidence="2 10" id="KW-0158">Chromosome</keyword>
<feature type="domain" description="Kinetochore protein Ndc80 CH" evidence="13">
    <location>
        <begin position="132"/>
        <end position="261"/>
    </location>
</feature>
<dbReference type="GO" id="GO:0031262">
    <property type="term" value="C:Ndc80 complex"/>
    <property type="evidence" value="ECO:0007669"/>
    <property type="project" value="UniProtKB-UniRule"/>
</dbReference>
<keyword evidence="9 10" id="KW-0137">Centromere</keyword>
<comment type="subcellular location">
    <subcellularLocation>
        <location evidence="10">Chromosome</location>
        <location evidence="10">Centromere</location>
        <location evidence="10">Kinetochore</location>
    </subcellularLocation>
    <subcellularLocation>
        <location evidence="10">Nucleus</location>
    </subcellularLocation>
</comment>
<dbReference type="GO" id="GO:0005634">
    <property type="term" value="C:nucleus"/>
    <property type="evidence" value="ECO:0007669"/>
    <property type="project" value="UniProtKB-SubCell"/>
</dbReference>
<comment type="similarity">
    <text evidence="1 10">Belongs to the NDC80/HEC1 family.</text>
</comment>
<comment type="caution">
    <text evidence="14">The sequence shown here is derived from an EMBL/GenBank/DDBJ whole genome shotgun (WGS) entry which is preliminary data.</text>
</comment>
<dbReference type="SMR" id="A0A1W0XC98"/>
<dbReference type="EMBL" id="MTYJ01000003">
    <property type="protein sequence ID" value="OQV25116.1"/>
    <property type="molecule type" value="Genomic_DNA"/>
</dbReference>
<evidence type="ECO:0000256" key="10">
    <source>
        <dbReference type="RuleBase" id="RU368072"/>
    </source>
</evidence>
<dbReference type="Gene3D" id="1.10.418.30">
    <property type="entry name" value="Ncd80 complex, Ncd80 subunit"/>
    <property type="match status" value="1"/>
</dbReference>
<evidence type="ECO:0000256" key="7">
    <source>
        <dbReference type="ARBA" id="ARBA00023242"/>
    </source>
</evidence>
<protein>
    <recommendedName>
        <fullName evidence="10">Kinetochore protein NDC80</fullName>
    </recommendedName>
</protein>
<evidence type="ECO:0000256" key="12">
    <source>
        <dbReference type="SAM" id="MobiDB-lite"/>
    </source>
</evidence>
<evidence type="ECO:0000256" key="4">
    <source>
        <dbReference type="ARBA" id="ARBA00022776"/>
    </source>
</evidence>
<dbReference type="GO" id="GO:0051301">
    <property type="term" value="P:cell division"/>
    <property type="evidence" value="ECO:0007669"/>
    <property type="project" value="UniProtKB-UniRule"/>
</dbReference>
<dbReference type="InterPro" id="IPR005550">
    <property type="entry name" value="Kinetochore_Ndc80"/>
</dbReference>
<evidence type="ECO:0000256" key="3">
    <source>
        <dbReference type="ARBA" id="ARBA00022618"/>
    </source>
</evidence>
<keyword evidence="5 10" id="KW-0995">Kinetochore</keyword>